<keyword evidence="2" id="KW-0812">Transmembrane</keyword>
<dbReference type="STRING" id="296218.AWN68_04085"/>
<dbReference type="Proteomes" id="UP000075615">
    <property type="component" value="Unassembled WGS sequence"/>
</dbReference>
<dbReference type="Gene3D" id="2.40.30.170">
    <property type="match status" value="1"/>
</dbReference>
<dbReference type="AlphaFoldDB" id="A0A150XJA3"/>
<dbReference type="GO" id="GO:1990281">
    <property type="term" value="C:efflux pump complex"/>
    <property type="evidence" value="ECO:0007669"/>
    <property type="project" value="TreeGrafter"/>
</dbReference>
<protein>
    <recommendedName>
        <fullName evidence="3">Multidrug resistance protein MdtA-like C-terminal permuted SH3 domain-containing protein</fullName>
    </recommendedName>
</protein>
<evidence type="ECO:0000256" key="2">
    <source>
        <dbReference type="SAM" id="Phobius"/>
    </source>
</evidence>
<evidence type="ECO:0000259" key="3">
    <source>
        <dbReference type="Pfam" id="PF25967"/>
    </source>
</evidence>
<dbReference type="GO" id="GO:0015562">
    <property type="term" value="F:efflux transmembrane transporter activity"/>
    <property type="evidence" value="ECO:0007669"/>
    <property type="project" value="TreeGrafter"/>
</dbReference>
<reference evidence="4 5" key="1">
    <citation type="submission" date="2016-01" db="EMBL/GenBank/DDBJ databases">
        <title>Genome sequencing of Roseivirga echinicomitans KMM 6058.</title>
        <authorList>
            <person name="Selvaratnam C."/>
            <person name="Thevarajoo S."/>
            <person name="Goh K.M."/>
            <person name="Ee R."/>
            <person name="Chan K.-G."/>
            <person name="Chong C.S."/>
        </authorList>
    </citation>
    <scope>NUCLEOTIDE SEQUENCE [LARGE SCALE GENOMIC DNA]</scope>
    <source>
        <strain evidence="4 5">KMM 6058</strain>
    </source>
</reference>
<dbReference type="PANTHER" id="PTHR30469">
    <property type="entry name" value="MULTIDRUG RESISTANCE PROTEIN MDTA"/>
    <property type="match status" value="1"/>
</dbReference>
<dbReference type="Gene3D" id="2.40.420.20">
    <property type="match status" value="1"/>
</dbReference>
<dbReference type="Pfam" id="PF25967">
    <property type="entry name" value="RND-MFP_C"/>
    <property type="match status" value="1"/>
</dbReference>
<feature type="domain" description="Multidrug resistance protein MdtA-like C-terminal permuted SH3" evidence="3">
    <location>
        <begin position="374"/>
        <end position="434"/>
    </location>
</feature>
<keyword evidence="5" id="KW-1185">Reference proteome</keyword>
<dbReference type="InterPro" id="IPR058627">
    <property type="entry name" value="MdtA-like_C"/>
</dbReference>
<dbReference type="NCBIfam" id="TIGR01730">
    <property type="entry name" value="RND_mfp"/>
    <property type="match status" value="1"/>
</dbReference>
<evidence type="ECO:0000313" key="5">
    <source>
        <dbReference type="Proteomes" id="UP000075615"/>
    </source>
</evidence>
<organism evidence="4 5">
    <name type="scientific">Roseivirga echinicomitans</name>
    <dbReference type="NCBI Taxonomy" id="296218"/>
    <lineage>
        <taxon>Bacteria</taxon>
        <taxon>Pseudomonadati</taxon>
        <taxon>Bacteroidota</taxon>
        <taxon>Cytophagia</taxon>
        <taxon>Cytophagales</taxon>
        <taxon>Roseivirgaceae</taxon>
        <taxon>Roseivirga</taxon>
    </lineage>
</organism>
<gene>
    <name evidence="4" type="ORF">AWN68_04085</name>
</gene>
<dbReference type="SUPFAM" id="SSF111369">
    <property type="entry name" value="HlyD-like secretion proteins"/>
    <property type="match status" value="1"/>
</dbReference>
<comment type="similarity">
    <text evidence="1">Belongs to the membrane fusion protein (MFP) (TC 8.A.1) family.</text>
</comment>
<sequence length="447" mass="50604">MLNVYYSGYCVCGIFVGKSRPDKKTSLKMAMDRKIKKKVWTAKRIFTILGVTGVVALIAYVFFFADKSSKLNVELDKINVAGVTEGAFQEFIPVEGTVNPKTTIYLDAIVGGNVEEKFLDGGVEVEEGDTILKLVNDNLQMNYIREQTQANLLRNDIENTNLNLRQRLFQSKSNIINLDFDIEQAKDAYARNKQLWEDKVISEKEYFDSKRAYEKLEARRVNEIESMKFDSLNAVTSTKQNEERLESTKESLEIVKGNLSNLWVTARISGLLSTVNFEVGQNVSPGVTIAQIDDLDGFKIVARVDQHYLDRVYLGLRGNFDFGGSNYGLVIRKIFPEINSGQFNVEMMFEGEAPENIRRGQTVPIKLQLSEERQAIMIPRGAFFQTTGGNWIFVVDASGEFAERRSISIGNQNTRQYEVLEGLKPGEQVITSSYDGYEDKDKLVIKK</sequence>
<evidence type="ECO:0000313" key="4">
    <source>
        <dbReference type="EMBL" id="KYG78818.1"/>
    </source>
</evidence>
<name>A0A150XJA3_9BACT</name>
<keyword evidence="2" id="KW-0472">Membrane</keyword>
<dbReference type="EMBL" id="LRDB01000012">
    <property type="protein sequence ID" value="KYG78818.1"/>
    <property type="molecule type" value="Genomic_DNA"/>
</dbReference>
<evidence type="ECO:0000256" key="1">
    <source>
        <dbReference type="ARBA" id="ARBA00009477"/>
    </source>
</evidence>
<keyword evidence="2" id="KW-1133">Transmembrane helix</keyword>
<dbReference type="Gene3D" id="1.10.287.470">
    <property type="entry name" value="Helix hairpin bin"/>
    <property type="match status" value="1"/>
</dbReference>
<proteinExistence type="inferred from homology"/>
<feature type="transmembrane region" description="Helical" evidence="2">
    <location>
        <begin position="45"/>
        <end position="65"/>
    </location>
</feature>
<comment type="caution">
    <text evidence="4">The sequence shown here is derived from an EMBL/GenBank/DDBJ whole genome shotgun (WGS) entry which is preliminary data.</text>
</comment>
<dbReference type="InterPro" id="IPR006143">
    <property type="entry name" value="RND_pump_MFP"/>
</dbReference>
<accession>A0A150XJA3</accession>
<dbReference type="Gene3D" id="2.40.50.100">
    <property type="match status" value="1"/>
</dbReference>